<accession>A0A2P5HF57</accession>
<organism evidence="1 2">
    <name type="scientific">Diaporthe helianthi</name>
    <dbReference type="NCBI Taxonomy" id="158607"/>
    <lineage>
        <taxon>Eukaryota</taxon>
        <taxon>Fungi</taxon>
        <taxon>Dikarya</taxon>
        <taxon>Ascomycota</taxon>
        <taxon>Pezizomycotina</taxon>
        <taxon>Sordariomycetes</taxon>
        <taxon>Sordariomycetidae</taxon>
        <taxon>Diaporthales</taxon>
        <taxon>Diaporthaceae</taxon>
        <taxon>Diaporthe</taxon>
    </lineage>
</organism>
<sequence>MPTNPAIEARAWTSSELDLQVTNLGYQGDGFYSASFNESGVAEVKFTPLSEVLTDEPEASVSAETLSARDSNLDKRATTCSGRFAVNQGDLDTANRQLRDNAVNMGASQGAWGHWGWVHIGDSTAYFCNYETNVLTAGLLSDMQAIVTSKCTPAGYGYDRRAHCCGANDLAVGRTFRGDEFCASGFRG</sequence>
<dbReference type="Proteomes" id="UP000094444">
    <property type="component" value="Unassembled WGS sequence"/>
</dbReference>
<gene>
    <name evidence="1" type="ORF">DHEL01_v212726</name>
</gene>
<dbReference type="EMBL" id="MAVT02002980">
    <property type="protein sequence ID" value="POS68880.1"/>
    <property type="molecule type" value="Genomic_DNA"/>
</dbReference>
<dbReference type="AlphaFoldDB" id="A0A2P5HF57"/>
<keyword evidence="2" id="KW-1185">Reference proteome</keyword>
<protein>
    <submittedName>
        <fullName evidence="1">Uncharacterized protein</fullName>
    </submittedName>
</protein>
<proteinExistence type="predicted"/>
<dbReference type="InParanoid" id="A0A2P5HF57"/>
<comment type="caution">
    <text evidence="1">The sequence shown here is derived from an EMBL/GenBank/DDBJ whole genome shotgun (WGS) entry which is preliminary data.</text>
</comment>
<reference evidence="1" key="1">
    <citation type="submission" date="2017-09" db="EMBL/GenBank/DDBJ databases">
        <title>Polyketide synthases of a Diaporthe helianthi virulent isolate.</title>
        <authorList>
            <person name="Baroncelli R."/>
        </authorList>
    </citation>
    <scope>NUCLEOTIDE SEQUENCE [LARGE SCALE GENOMIC DNA]</scope>
    <source>
        <strain evidence="1">7/96</strain>
    </source>
</reference>
<evidence type="ECO:0000313" key="2">
    <source>
        <dbReference type="Proteomes" id="UP000094444"/>
    </source>
</evidence>
<name>A0A2P5HF57_DIAHE</name>
<dbReference type="OrthoDB" id="4983399at2759"/>
<evidence type="ECO:0000313" key="1">
    <source>
        <dbReference type="EMBL" id="POS68880.1"/>
    </source>
</evidence>